<evidence type="ECO:0000313" key="2">
    <source>
        <dbReference type="EMBL" id="KKK73058.1"/>
    </source>
</evidence>
<accession>A0A0F8XVS5</accession>
<evidence type="ECO:0000256" key="1">
    <source>
        <dbReference type="SAM" id="MobiDB-lite"/>
    </source>
</evidence>
<feature type="non-terminal residue" evidence="2">
    <location>
        <position position="234"/>
    </location>
</feature>
<sequence length="234" mass="26714">MIDQRRRRILSRQQAEEEFGDALQQALSEAGVTFGERQVLELEEDDQGELTARLRSVGEPLPEVTEIPPPPEALEPFEAPEIGRPPLAPREPVPLTPGAAQVQAEVEAEVIGIQEQQRQFLEQARDVTERLFPELPRRREFRGREILHITERDITGRPFFRTEVGEPGREVIGFEAVEELENLIEEDTEAFLEDIRTRGPSPDTEFVLREFFRASPQAIEEFFAPPSIPEIPEE</sequence>
<comment type="caution">
    <text evidence="2">The sequence shown here is derived from an EMBL/GenBank/DDBJ whole genome shotgun (WGS) entry which is preliminary data.</text>
</comment>
<reference evidence="2" key="1">
    <citation type="journal article" date="2015" name="Nature">
        <title>Complex archaea that bridge the gap between prokaryotes and eukaryotes.</title>
        <authorList>
            <person name="Spang A."/>
            <person name="Saw J.H."/>
            <person name="Jorgensen S.L."/>
            <person name="Zaremba-Niedzwiedzka K."/>
            <person name="Martijn J."/>
            <person name="Lind A.E."/>
            <person name="van Eijk R."/>
            <person name="Schleper C."/>
            <person name="Guy L."/>
            <person name="Ettema T.J."/>
        </authorList>
    </citation>
    <scope>NUCLEOTIDE SEQUENCE</scope>
</reference>
<proteinExistence type="predicted"/>
<dbReference type="AlphaFoldDB" id="A0A0F8XVS5"/>
<organism evidence="2">
    <name type="scientific">marine sediment metagenome</name>
    <dbReference type="NCBI Taxonomy" id="412755"/>
    <lineage>
        <taxon>unclassified sequences</taxon>
        <taxon>metagenomes</taxon>
        <taxon>ecological metagenomes</taxon>
    </lineage>
</organism>
<feature type="region of interest" description="Disordered" evidence="1">
    <location>
        <begin position="54"/>
        <end position="84"/>
    </location>
</feature>
<name>A0A0F8XVS5_9ZZZZ</name>
<gene>
    <name evidence="2" type="ORF">LCGC14_2897630</name>
</gene>
<protein>
    <submittedName>
        <fullName evidence="2">Uncharacterized protein</fullName>
    </submittedName>
</protein>
<dbReference type="EMBL" id="LAZR01056961">
    <property type="protein sequence ID" value="KKK73058.1"/>
    <property type="molecule type" value="Genomic_DNA"/>
</dbReference>